<sequence>RFNSNTQSTQNIFCECKNQIEQKQYARHISRAEETPVAKSLKAFMNKKTVWQKKLIPAIL</sequence>
<reference evidence="1" key="1">
    <citation type="submission" date="2021-06" db="EMBL/GenBank/DDBJ databases">
        <authorList>
            <person name="Kallberg Y."/>
            <person name="Tangrot J."/>
            <person name="Rosling A."/>
        </authorList>
    </citation>
    <scope>NUCLEOTIDE SEQUENCE</scope>
    <source>
        <strain evidence="1">MA461A</strain>
    </source>
</reference>
<gene>
    <name evidence="1" type="ORF">RPERSI_LOCUS364</name>
</gene>
<keyword evidence="2" id="KW-1185">Reference proteome</keyword>
<dbReference type="EMBL" id="CAJVQC010000273">
    <property type="protein sequence ID" value="CAG8466017.1"/>
    <property type="molecule type" value="Genomic_DNA"/>
</dbReference>
<name>A0ACA9KCN0_9GLOM</name>
<organism evidence="1 2">
    <name type="scientific">Racocetra persica</name>
    <dbReference type="NCBI Taxonomy" id="160502"/>
    <lineage>
        <taxon>Eukaryota</taxon>
        <taxon>Fungi</taxon>
        <taxon>Fungi incertae sedis</taxon>
        <taxon>Mucoromycota</taxon>
        <taxon>Glomeromycotina</taxon>
        <taxon>Glomeromycetes</taxon>
        <taxon>Diversisporales</taxon>
        <taxon>Gigasporaceae</taxon>
        <taxon>Racocetra</taxon>
    </lineage>
</organism>
<accession>A0ACA9KCN0</accession>
<protein>
    <submittedName>
        <fullName evidence="1">26824_t:CDS:1</fullName>
    </submittedName>
</protein>
<dbReference type="Proteomes" id="UP000789920">
    <property type="component" value="Unassembled WGS sequence"/>
</dbReference>
<proteinExistence type="predicted"/>
<feature type="non-terminal residue" evidence="1">
    <location>
        <position position="1"/>
    </location>
</feature>
<evidence type="ECO:0000313" key="2">
    <source>
        <dbReference type="Proteomes" id="UP000789920"/>
    </source>
</evidence>
<evidence type="ECO:0000313" key="1">
    <source>
        <dbReference type="EMBL" id="CAG8466017.1"/>
    </source>
</evidence>
<comment type="caution">
    <text evidence="1">The sequence shown here is derived from an EMBL/GenBank/DDBJ whole genome shotgun (WGS) entry which is preliminary data.</text>
</comment>